<gene>
    <name evidence="2" type="ORF">SCP_0211580</name>
</gene>
<evidence type="ECO:0000313" key="2">
    <source>
        <dbReference type="EMBL" id="GBE79956.1"/>
    </source>
</evidence>
<dbReference type="EMBL" id="BFAD01000002">
    <property type="protein sequence ID" value="GBE79956.1"/>
    <property type="molecule type" value="Genomic_DNA"/>
</dbReference>
<dbReference type="AlphaFoldDB" id="A0A401GCP4"/>
<reference evidence="2 3" key="1">
    <citation type="journal article" date="2018" name="Sci. Rep.">
        <title>Genome sequence of the cauliflower mushroom Sparassis crispa (Hanabiratake) and its association with beneficial usage.</title>
        <authorList>
            <person name="Kiyama R."/>
            <person name="Furutani Y."/>
            <person name="Kawaguchi K."/>
            <person name="Nakanishi T."/>
        </authorList>
    </citation>
    <scope>NUCLEOTIDE SEQUENCE [LARGE SCALE GENOMIC DNA]</scope>
</reference>
<dbReference type="OrthoDB" id="10003767at2759"/>
<dbReference type="InterPro" id="IPR011009">
    <property type="entry name" value="Kinase-like_dom_sf"/>
</dbReference>
<keyword evidence="3" id="KW-1185">Reference proteome</keyword>
<proteinExistence type="predicted"/>
<evidence type="ECO:0008006" key="4">
    <source>
        <dbReference type="Google" id="ProtNLM"/>
    </source>
</evidence>
<dbReference type="GeneID" id="38776873"/>
<dbReference type="SUPFAM" id="SSF56112">
    <property type="entry name" value="Protein kinase-like (PK-like)"/>
    <property type="match status" value="1"/>
</dbReference>
<evidence type="ECO:0000313" key="3">
    <source>
        <dbReference type="Proteomes" id="UP000287166"/>
    </source>
</evidence>
<dbReference type="RefSeq" id="XP_027610869.1">
    <property type="nucleotide sequence ID" value="XM_027755068.1"/>
</dbReference>
<organism evidence="2 3">
    <name type="scientific">Sparassis crispa</name>
    <dbReference type="NCBI Taxonomy" id="139825"/>
    <lineage>
        <taxon>Eukaryota</taxon>
        <taxon>Fungi</taxon>
        <taxon>Dikarya</taxon>
        <taxon>Basidiomycota</taxon>
        <taxon>Agaricomycotina</taxon>
        <taxon>Agaricomycetes</taxon>
        <taxon>Polyporales</taxon>
        <taxon>Sparassidaceae</taxon>
        <taxon>Sparassis</taxon>
    </lineage>
</organism>
<dbReference type="InParanoid" id="A0A401GCP4"/>
<evidence type="ECO:0000256" key="1">
    <source>
        <dbReference type="SAM" id="MobiDB-lite"/>
    </source>
</evidence>
<accession>A0A401GCP4</accession>
<protein>
    <recommendedName>
        <fullName evidence="4">Aminoglycoside phosphotransferase domain-containing protein</fullName>
    </recommendedName>
</protein>
<dbReference type="Proteomes" id="UP000287166">
    <property type="component" value="Unassembled WGS sequence"/>
</dbReference>
<name>A0A401GCP4_9APHY</name>
<dbReference type="PANTHER" id="PTHR21310">
    <property type="entry name" value="AMINOGLYCOSIDE PHOSPHOTRANSFERASE-RELATED-RELATED"/>
    <property type="match status" value="1"/>
</dbReference>
<sequence length="597" mass="67872">MSASLPKINLRKFCGAIENTAARFAHTVLLPESQSEDFVCPRPVVESLQEVTWAGEKMLEVKFKPLSVPKGPPGFRVCFPSGRPFFMSELYADMSETAQGIGVPHPRVVNLLEMASNSLGLGTEMIILEMINGQSLDVLWPILSDEQHEAICEEIVKVLVKMFNFRSEYIHSRRTPFRFEYPPYNVHYPDPLLLTPAFDQGPLLWMAPQRYKDTVLEYFYALAQRVDLIFSRPSAGDDDEGTGWPGKPDPTLDERRLIRETWARLKALIPYHTGGFYVPASLSPEAHEHLMTILQSKTFGLCHSDLSMSRIVVDMSGSRPKIYITGWEHVYFAPLWSCARIPTWMQPKARQRTPLPITVKQQEKMSRMLYRLMKAASRDWVFAYAYGEMERYFEQCLNAHWMCRDGLEMALRHIKARWEKARPDIPFPVTLPDHIEHIAIPDDLDPRSTLFAPLVPDGGPPLSDLALPLLLQPPAPAPVRSPRNIYPQYPLLTREQADQALALGRIVGGRSHPQVVASQPPPDPARSLLLQPLAPCQYQIHEADQPYRSYYTMPPPGMVEAVMKFEEFMKRDGEQRRAAYPNELAPPPLPSSGDYEN</sequence>
<dbReference type="InterPro" id="IPR051678">
    <property type="entry name" value="AGP_Transferase"/>
</dbReference>
<comment type="caution">
    <text evidence="2">The sequence shown here is derived from an EMBL/GenBank/DDBJ whole genome shotgun (WGS) entry which is preliminary data.</text>
</comment>
<feature type="region of interest" description="Disordered" evidence="1">
    <location>
        <begin position="573"/>
        <end position="597"/>
    </location>
</feature>
<dbReference type="PANTHER" id="PTHR21310:SF13">
    <property type="entry name" value="AMINOGLYCOSIDE PHOSPHOTRANSFERASE DOMAIN-CONTAINING PROTEIN"/>
    <property type="match status" value="1"/>
</dbReference>